<dbReference type="AlphaFoldDB" id="A0A1I7NQW7"/>
<name>A0A1I7NQW7_9HYPH</name>
<evidence type="ECO:0008006" key="4">
    <source>
        <dbReference type="Google" id="ProtNLM"/>
    </source>
</evidence>
<dbReference type="InterPro" id="IPR046031">
    <property type="entry name" value="DUF5989"/>
</dbReference>
<gene>
    <name evidence="2" type="ORF">SAMN04488557_2984</name>
</gene>
<evidence type="ECO:0000256" key="1">
    <source>
        <dbReference type="SAM" id="Phobius"/>
    </source>
</evidence>
<evidence type="ECO:0000313" key="2">
    <source>
        <dbReference type="EMBL" id="SFV37084.1"/>
    </source>
</evidence>
<dbReference type="RefSeq" id="WP_177228179.1">
    <property type="nucleotide sequence ID" value="NZ_FPCH01000003.1"/>
</dbReference>
<keyword evidence="1" id="KW-0472">Membrane</keyword>
<accession>A0A1I7NQW7</accession>
<organism evidence="2 3">
    <name type="scientific">Hyphomicrobium facile</name>
    <dbReference type="NCBI Taxonomy" id="51670"/>
    <lineage>
        <taxon>Bacteria</taxon>
        <taxon>Pseudomonadati</taxon>
        <taxon>Pseudomonadota</taxon>
        <taxon>Alphaproteobacteria</taxon>
        <taxon>Hyphomicrobiales</taxon>
        <taxon>Hyphomicrobiaceae</taxon>
        <taxon>Hyphomicrobium</taxon>
    </lineage>
</organism>
<reference evidence="3" key="1">
    <citation type="submission" date="2016-10" db="EMBL/GenBank/DDBJ databases">
        <authorList>
            <person name="Varghese N."/>
            <person name="Submissions S."/>
        </authorList>
    </citation>
    <scope>NUCLEOTIDE SEQUENCE [LARGE SCALE GENOMIC DNA]</scope>
    <source>
        <strain evidence="3">DSM 1565</strain>
    </source>
</reference>
<keyword evidence="1" id="KW-1133">Transmembrane helix</keyword>
<proteinExistence type="predicted"/>
<dbReference type="EMBL" id="FPCH01000003">
    <property type="protein sequence ID" value="SFV37084.1"/>
    <property type="molecule type" value="Genomic_DNA"/>
</dbReference>
<evidence type="ECO:0000313" key="3">
    <source>
        <dbReference type="Proteomes" id="UP000199423"/>
    </source>
</evidence>
<feature type="transmembrane region" description="Helical" evidence="1">
    <location>
        <begin position="20"/>
        <end position="39"/>
    </location>
</feature>
<dbReference type="Pfam" id="PF19451">
    <property type="entry name" value="DUF5989"/>
    <property type="match status" value="1"/>
</dbReference>
<protein>
    <recommendedName>
        <fullName evidence="4">SxtK</fullName>
    </recommendedName>
</protein>
<dbReference type="Proteomes" id="UP000199423">
    <property type="component" value="Unassembled WGS sequence"/>
</dbReference>
<dbReference type="STRING" id="51670.SAMN04488557_2984"/>
<sequence>MSKLKIVGEYFAFLRQEKKWWMFPIVAVLLLFGSLILLTQGSPLAPFIYALF</sequence>
<keyword evidence="3" id="KW-1185">Reference proteome</keyword>
<keyword evidence="1" id="KW-0812">Transmembrane</keyword>